<dbReference type="AlphaFoldDB" id="A0A8B7NWL5"/>
<accession>A0A8B7NWL5</accession>
<keyword evidence="1" id="KW-0812">Transmembrane</keyword>
<dbReference type="OrthoDB" id="8187586at2759"/>
<evidence type="ECO:0000313" key="3">
    <source>
        <dbReference type="RefSeq" id="XP_018018184.2"/>
    </source>
</evidence>
<dbReference type="KEGG" id="hazt:108674725"/>
<proteinExistence type="predicted"/>
<evidence type="ECO:0000313" key="2">
    <source>
        <dbReference type="Proteomes" id="UP000694843"/>
    </source>
</evidence>
<feature type="transmembrane region" description="Helical" evidence="1">
    <location>
        <begin position="26"/>
        <end position="43"/>
    </location>
</feature>
<evidence type="ECO:0000256" key="1">
    <source>
        <dbReference type="SAM" id="Phobius"/>
    </source>
</evidence>
<keyword evidence="1" id="KW-1133">Transmembrane helix</keyword>
<dbReference type="GeneID" id="108674725"/>
<dbReference type="Proteomes" id="UP000694843">
    <property type="component" value="Unplaced"/>
</dbReference>
<feature type="transmembrane region" description="Helical" evidence="1">
    <location>
        <begin position="63"/>
        <end position="86"/>
    </location>
</feature>
<feature type="transmembrane region" description="Helical" evidence="1">
    <location>
        <begin position="98"/>
        <end position="118"/>
    </location>
</feature>
<feature type="transmembrane region" description="Helical" evidence="1">
    <location>
        <begin position="130"/>
        <end position="153"/>
    </location>
</feature>
<name>A0A8B7NWL5_HYAAZ</name>
<gene>
    <name evidence="3" type="primary">LOC108674725</name>
</gene>
<dbReference type="RefSeq" id="XP_018018184.2">
    <property type="nucleotide sequence ID" value="XM_018162695.2"/>
</dbReference>
<organism evidence="2 3">
    <name type="scientific">Hyalella azteca</name>
    <name type="common">Amphipod</name>
    <dbReference type="NCBI Taxonomy" id="294128"/>
    <lineage>
        <taxon>Eukaryota</taxon>
        <taxon>Metazoa</taxon>
        <taxon>Ecdysozoa</taxon>
        <taxon>Arthropoda</taxon>
        <taxon>Crustacea</taxon>
        <taxon>Multicrustacea</taxon>
        <taxon>Malacostraca</taxon>
        <taxon>Eumalacostraca</taxon>
        <taxon>Peracarida</taxon>
        <taxon>Amphipoda</taxon>
        <taxon>Senticaudata</taxon>
        <taxon>Talitrida</taxon>
        <taxon>Talitroidea</taxon>
        <taxon>Hyalellidae</taxon>
        <taxon>Hyalella</taxon>
    </lineage>
</organism>
<reference evidence="3" key="1">
    <citation type="submission" date="2025-08" db="UniProtKB">
        <authorList>
            <consortium name="RefSeq"/>
        </authorList>
    </citation>
    <scope>IDENTIFICATION</scope>
    <source>
        <tissue evidence="3">Whole organism</tissue>
    </source>
</reference>
<sequence length="158" mass="17005">MFTPLLQPRLSEAAAMNFSYLKTPSGILKLFEIALVVADVVILRHQGVGGFGGTPAAITNNSYFGASVPIAALIVTPLLLAVYLAGNMNIQKSFFEPVINAFFGASLFVYGCLAIDFYRKMSTIITIRDYGLAMGSLSLIAGFAYLADLFFAIKAMRS</sequence>
<protein>
    <submittedName>
        <fullName evidence="3">Uncharacterized protein LOC108674725</fullName>
    </submittedName>
</protein>
<keyword evidence="1" id="KW-0472">Membrane</keyword>
<keyword evidence="2" id="KW-1185">Reference proteome</keyword>